<reference evidence="1" key="2">
    <citation type="journal article" date="2015" name="Data Brief">
        <title>Shoot transcriptome of the giant reed, Arundo donax.</title>
        <authorList>
            <person name="Barrero R.A."/>
            <person name="Guerrero F.D."/>
            <person name="Moolhuijzen P."/>
            <person name="Goolsby J.A."/>
            <person name="Tidwell J."/>
            <person name="Bellgard S.E."/>
            <person name="Bellgard M.I."/>
        </authorList>
    </citation>
    <scope>NUCLEOTIDE SEQUENCE</scope>
    <source>
        <tissue evidence="1">Shoot tissue taken approximately 20 cm above the soil surface</tissue>
    </source>
</reference>
<dbReference type="EMBL" id="GBRH01255840">
    <property type="protein sequence ID" value="JAD42055.1"/>
    <property type="molecule type" value="Transcribed_RNA"/>
</dbReference>
<proteinExistence type="predicted"/>
<sequence length="15" mass="1537">MVSCGSARGLEARAE</sequence>
<evidence type="ECO:0000313" key="1">
    <source>
        <dbReference type="EMBL" id="JAD42055.1"/>
    </source>
</evidence>
<name>A0A0A8ZZ70_ARUDO</name>
<organism evidence="1">
    <name type="scientific">Arundo donax</name>
    <name type="common">Giant reed</name>
    <name type="synonym">Donax arundinaceus</name>
    <dbReference type="NCBI Taxonomy" id="35708"/>
    <lineage>
        <taxon>Eukaryota</taxon>
        <taxon>Viridiplantae</taxon>
        <taxon>Streptophyta</taxon>
        <taxon>Embryophyta</taxon>
        <taxon>Tracheophyta</taxon>
        <taxon>Spermatophyta</taxon>
        <taxon>Magnoliopsida</taxon>
        <taxon>Liliopsida</taxon>
        <taxon>Poales</taxon>
        <taxon>Poaceae</taxon>
        <taxon>PACMAD clade</taxon>
        <taxon>Arundinoideae</taxon>
        <taxon>Arundineae</taxon>
        <taxon>Arundo</taxon>
    </lineage>
</organism>
<reference evidence="1" key="1">
    <citation type="submission" date="2014-09" db="EMBL/GenBank/DDBJ databases">
        <authorList>
            <person name="Magalhaes I.L.F."/>
            <person name="Oliveira U."/>
            <person name="Santos F.R."/>
            <person name="Vidigal T.H.D.A."/>
            <person name="Brescovit A.D."/>
            <person name="Santos A.J."/>
        </authorList>
    </citation>
    <scope>NUCLEOTIDE SEQUENCE</scope>
    <source>
        <tissue evidence="1">Shoot tissue taken approximately 20 cm above the soil surface</tissue>
    </source>
</reference>
<protein>
    <submittedName>
        <fullName evidence="1">Uncharacterized protein</fullName>
    </submittedName>
</protein>
<accession>A0A0A8ZZ70</accession>